<reference evidence="3" key="1">
    <citation type="journal article" date="2019" name="Int. J. Syst. Evol. Microbiol.">
        <title>The Global Catalogue of Microorganisms (GCM) 10K type strain sequencing project: providing services to taxonomists for standard genome sequencing and annotation.</title>
        <authorList>
            <consortium name="The Broad Institute Genomics Platform"/>
            <consortium name="The Broad Institute Genome Sequencing Center for Infectious Disease"/>
            <person name="Wu L."/>
            <person name="Ma J."/>
        </authorList>
    </citation>
    <scope>NUCLEOTIDE SEQUENCE [LARGE SCALE GENOMIC DNA]</scope>
    <source>
        <strain evidence="3">CGMCC 1.15399</strain>
    </source>
</reference>
<gene>
    <name evidence="2" type="ORF">ACFSJ0_20195</name>
</gene>
<evidence type="ECO:0000313" key="2">
    <source>
        <dbReference type="EMBL" id="MFD1539390.1"/>
    </source>
</evidence>
<comment type="caution">
    <text evidence="2">The sequence shown here is derived from an EMBL/GenBank/DDBJ whole genome shotgun (WGS) entry which is preliminary data.</text>
</comment>
<dbReference type="InterPro" id="IPR045683">
    <property type="entry name" value="DUF6192"/>
</dbReference>
<dbReference type="Pfam" id="PF19691">
    <property type="entry name" value="DUF6192"/>
    <property type="match status" value="1"/>
</dbReference>
<organism evidence="2 3">
    <name type="scientific">Nonomuraea guangzhouensis</name>
    <dbReference type="NCBI Taxonomy" id="1291555"/>
    <lineage>
        <taxon>Bacteria</taxon>
        <taxon>Bacillati</taxon>
        <taxon>Actinomycetota</taxon>
        <taxon>Actinomycetes</taxon>
        <taxon>Streptosporangiales</taxon>
        <taxon>Streptosporangiaceae</taxon>
        <taxon>Nonomuraea</taxon>
    </lineage>
</organism>
<evidence type="ECO:0000313" key="3">
    <source>
        <dbReference type="Proteomes" id="UP001597097"/>
    </source>
</evidence>
<feature type="compositionally biased region" description="Basic and acidic residues" evidence="1">
    <location>
        <begin position="1"/>
        <end position="12"/>
    </location>
</feature>
<dbReference type="Proteomes" id="UP001597097">
    <property type="component" value="Unassembled WGS sequence"/>
</dbReference>
<name>A0ABW4G9F5_9ACTN</name>
<feature type="region of interest" description="Disordered" evidence="1">
    <location>
        <begin position="1"/>
        <end position="26"/>
    </location>
</feature>
<dbReference type="RefSeq" id="WP_219531814.1">
    <property type="nucleotide sequence ID" value="NZ_JAHKRM010000012.1"/>
</dbReference>
<evidence type="ECO:0000256" key="1">
    <source>
        <dbReference type="SAM" id="MobiDB-lite"/>
    </source>
</evidence>
<keyword evidence="3" id="KW-1185">Reference proteome</keyword>
<dbReference type="EMBL" id="JBHUCM010000017">
    <property type="protein sequence ID" value="MFD1539390.1"/>
    <property type="molecule type" value="Genomic_DNA"/>
</dbReference>
<accession>A0ABW4G9F5</accession>
<sequence>MRGADHTDDDRSPLPVPAPGQGAGHRHSRDFLELIGACAAFGTIGGRVVPGLRGHRFTADERAAVAGNVARVCLVGHPGTA</sequence>
<protein>
    <submittedName>
        <fullName evidence="2">DUF6192 family protein</fullName>
    </submittedName>
</protein>
<proteinExistence type="predicted"/>